<organism evidence="1">
    <name type="scientific">Arthrobacter saudimassiliensis</name>
    <dbReference type="NCBI Taxonomy" id="1461584"/>
    <lineage>
        <taxon>Bacteria</taxon>
        <taxon>Bacillati</taxon>
        <taxon>Actinomycetota</taxon>
        <taxon>Actinomycetes</taxon>
        <taxon>Micrococcales</taxon>
        <taxon>Micrococcaceae</taxon>
        <taxon>Arthrobacter</taxon>
    </lineage>
</organism>
<evidence type="ECO:0000313" key="1">
    <source>
        <dbReference type="EMBL" id="CEA06591.1"/>
    </source>
</evidence>
<dbReference type="AlphaFoldDB" id="A0A078MP15"/>
<dbReference type="PATRIC" id="fig|1461584.3.peg.26"/>
<name>A0A078MP15_9MICC</name>
<proteinExistence type="predicted"/>
<dbReference type="EMBL" id="LN483070">
    <property type="protein sequence ID" value="CEA06591.1"/>
    <property type="molecule type" value="Genomic_DNA"/>
</dbReference>
<sequence>MSAEAAGNGLMIKRYTEVQRDSYTPAPCSECGRRLVPNWADDTRPGELGSRWIIRSYRYPGLRCSNHERRLLAEYFGSVQPKQPVHRVAGGRPVAPARERFTLLRLFPSGRKQRTGAAG</sequence>
<accession>A0A078MP15</accession>
<gene>
    <name evidence="1" type="ORF">BN1051_00027</name>
</gene>
<protein>
    <submittedName>
        <fullName evidence="1">Uncharacterized protein</fullName>
    </submittedName>
</protein>
<reference evidence="1" key="1">
    <citation type="submission" date="2014-07" db="EMBL/GenBank/DDBJ databases">
        <authorList>
            <person name="Urmite Genomes Urmite Genomes"/>
        </authorList>
    </citation>
    <scope>NUCLEOTIDE SEQUENCE</scope>
    <source>
        <strain evidence="1">11W110_air</strain>
    </source>
</reference>